<accession>A0A2M8EHM0</accession>
<comment type="subcellular location">
    <subcellularLocation>
        <location evidence="9">Cytoplasm</location>
    </subcellularLocation>
</comment>
<gene>
    <name evidence="9" type="primary">gyrA</name>
    <name evidence="14" type="ORF">CO059_03245</name>
</gene>
<dbReference type="FunFam" id="3.30.1360.40:FF:000002">
    <property type="entry name" value="DNA gyrase subunit A"/>
    <property type="match status" value="1"/>
</dbReference>
<comment type="caution">
    <text evidence="14">The sequence shown here is derived from an EMBL/GenBank/DDBJ whole genome shotgun (WGS) entry which is preliminary data.</text>
</comment>
<dbReference type="HAMAP" id="MF_01897">
    <property type="entry name" value="GyrA"/>
    <property type="match status" value="1"/>
</dbReference>
<feature type="active site" description="O-(5'-phospho-DNA)-tyrosine intermediate" evidence="9 10">
    <location>
        <position position="130"/>
    </location>
</feature>
<evidence type="ECO:0000256" key="11">
    <source>
        <dbReference type="SAM" id="Coils"/>
    </source>
</evidence>
<dbReference type="GO" id="GO:0009330">
    <property type="term" value="C:DNA topoisomerase type II (double strand cut, ATP-hydrolyzing) complex"/>
    <property type="evidence" value="ECO:0007669"/>
    <property type="project" value="TreeGrafter"/>
</dbReference>
<dbReference type="PANTHER" id="PTHR43493">
    <property type="entry name" value="DNA GYRASE/TOPOISOMERASE SUBUNIT A"/>
    <property type="match status" value="1"/>
</dbReference>
<dbReference type="SUPFAM" id="SSF56719">
    <property type="entry name" value="Type II DNA topoisomerase"/>
    <property type="match status" value="1"/>
</dbReference>
<feature type="compositionally biased region" description="Basic residues" evidence="12">
    <location>
        <begin position="868"/>
        <end position="930"/>
    </location>
</feature>
<dbReference type="FunFam" id="1.10.268.10:FF:000001">
    <property type="entry name" value="DNA gyrase subunit A"/>
    <property type="match status" value="1"/>
</dbReference>
<evidence type="ECO:0000256" key="6">
    <source>
        <dbReference type="ARBA" id="ARBA00023125"/>
    </source>
</evidence>
<evidence type="ECO:0000256" key="12">
    <source>
        <dbReference type="SAM" id="MobiDB-lite"/>
    </source>
</evidence>
<evidence type="ECO:0000313" key="15">
    <source>
        <dbReference type="Proteomes" id="UP000228781"/>
    </source>
</evidence>
<reference evidence="15" key="1">
    <citation type="submission" date="2017-09" db="EMBL/GenBank/DDBJ databases">
        <title>Depth-based differentiation of microbial function through sediment-hosted aquifers and enrichment of novel symbionts in the deep terrestrial subsurface.</title>
        <authorList>
            <person name="Probst A.J."/>
            <person name="Ladd B."/>
            <person name="Jarett J.K."/>
            <person name="Geller-Mcgrath D.E."/>
            <person name="Sieber C.M.K."/>
            <person name="Emerson J.B."/>
            <person name="Anantharaman K."/>
            <person name="Thomas B.C."/>
            <person name="Malmstrom R."/>
            <person name="Stieglmeier M."/>
            <person name="Klingl A."/>
            <person name="Woyke T."/>
            <person name="Ryan C.M."/>
            <person name="Banfield J.F."/>
        </authorList>
    </citation>
    <scope>NUCLEOTIDE SEQUENCE [LARGE SCALE GENOMIC DNA]</scope>
</reference>
<dbReference type="InterPro" id="IPR013760">
    <property type="entry name" value="Topo_IIA-like_dom_sf"/>
</dbReference>
<evidence type="ECO:0000313" key="14">
    <source>
        <dbReference type="EMBL" id="PJC21729.1"/>
    </source>
</evidence>
<dbReference type="InterPro" id="IPR002205">
    <property type="entry name" value="Topo_IIA_dom_A"/>
</dbReference>
<dbReference type="Pfam" id="PF00521">
    <property type="entry name" value="DNA_topoisoIV"/>
    <property type="match status" value="1"/>
</dbReference>
<comment type="subunit">
    <text evidence="9">Heterotetramer, composed of two GyrA and two GyrB chains. In the heterotetramer, GyrA contains the active site tyrosine that forms a transient covalent intermediate with DNA, while GyrB binds cofactors and catalyzes ATP hydrolysis.</text>
</comment>
<organism evidence="14 15">
    <name type="scientific">candidate division WWE3 bacterium CG_4_9_14_0_2_um_filter_48_10</name>
    <dbReference type="NCBI Taxonomy" id="1975078"/>
    <lineage>
        <taxon>Bacteria</taxon>
        <taxon>Katanobacteria</taxon>
    </lineage>
</organism>
<keyword evidence="3 9" id="KW-0547">Nucleotide-binding</keyword>
<evidence type="ECO:0000256" key="4">
    <source>
        <dbReference type="ARBA" id="ARBA00022840"/>
    </source>
</evidence>
<evidence type="ECO:0000256" key="7">
    <source>
        <dbReference type="ARBA" id="ARBA00023235"/>
    </source>
</evidence>
<dbReference type="CDD" id="cd00187">
    <property type="entry name" value="TOP4c"/>
    <property type="match status" value="1"/>
</dbReference>
<evidence type="ECO:0000256" key="3">
    <source>
        <dbReference type="ARBA" id="ARBA00022741"/>
    </source>
</evidence>
<evidence type="ECO:0000256" key="1">
    <source>
        <dbReference type="ARBA" id="ARBA00000185"/>
    </source>
</evidence>
<dbReference type="FunFam" id="2.120.10.90:FF:000005">
    <property type="entry name" value="DNA topoisomerase 4 subunit A"/>
    <property type="match status" value="1"/>
</dbReference>
<dbReference type="InterPro" id="IPR005743">
    <property type="entry name" value="GyrA"/>
</dbReference>
<dbReference type="NCBIfam" id="NF004044">
    <property type="entry name" value="PRK05561.1"/>
    <property type="match status" value="1"/>
</dbReference>
<evidence type="ECO:0000256" key="8">
    <source>
        <dbReference type="ARBA" id="ARBA00063644"/>
    </source>
</evidence>
<dbReference type="PROSITE" id="PS52040">
    <property type="entry name" value="TOPO_IIA"/>
    <property type="match status" value="1"/>
</dbReference>
<comment type="similarity">
    <text evidence="2 9">Belongs to the type II topoisomerase GyrA/ParC subunit family.</text>
</comment>
<dbReference type="Gene3D" id="1.10.268.10">
    <property type="entry name" value="Topoisomerase, domain 3"/>
    <property type="match status" value="1"/>
</dbReference>
<evidence type="ECO:0000256" key="2">
    <source>
        <dbReference type="ARBA" id="ARBA00008263"/>
    </source>
</evidence>
<feature type="coiled-coil region" evidence="11">
    <location>
        <begin position="449"/>
        <end position="476"/>
    </location>
</feature>
<feature type="domain" description="Topo IIA-type catalytic" evidence="13">
    <location>
        <begin position="42"/>
        <end position="519"/>
    </location>
</feature>
<sequence length="930" mass="103160">MSEEYSKEHRKNNQTIKPISITEEMQKAYLDYAMSVIVSRALPDIRDGLKPVQRRIIYAMHEQGMGPTARYHKCAAVVGETLKKYHPHGDMAVYDALVRMGQSFSLRYPLIDGQGNFGSIDGDSPAAMRYTECRLAPITDELLADIERGTVEFVPNYDASTSEPAYLPATTPNLLLNGCSGIAVGMATNIPPHNLGEVVDALAAMVDTAKIGGEVDNLTFDTDLTVDDLMRYIQGPDFPTAGEVYNPEEITKAYATGRGSIVIRAKTEIAEEGGKTKIIATELPYQVNKAQLITQMAELVKEGKVGEVAALRDESDREGIRVVVELKKNARPQAILNYFFKHTPLQSIFHTNMVALIEGQPQVVTLKGILEEFLKHRFIVVVKRTRFLLKKAKEQEHILQGLKIALDHLDEVIATIKGSKDTDTARANLVKKFGLTEIQAQAILDMPLKRLSQLERAKIEQELKDILEEIVRLETLLSSSKNIFAEIKKELLEVKETYGDKRRTKIFRRGIGEFTEEDLIPKEDAILTLTRSGYIKRLKVETYQRQRRGGKGVKGMETKEEDVVSDIWIVSTHDDLFFFTDKGRVYHQKVYDVPEAGRTAKGTAIVNLLDLAPEEKVSVVLPITKESGIKYIFMATKGGVVKKTAIENFANIRKTGIIAIRLKKDDGLSWVRGTTGEDEVILVTKIGQAIRFPEGQIRPIGRAAGGVRGINLKKGDEVVGMEIITDPNDQLLVVCENGFGKRTQLSHYRRQNRGGSGILTARITKRTGAAVDARIVKPGFHDVLLISAQGKVIRLPLRGVSVLGRATQGVTLMRLDKGDTVASLAIFVKEGEEPEEKATEEVKATKQEKPHEKARPSAKDGATPGGKPKVKKIKAKKATAKPKPKAKAKAKLKPKLRAKPKSKPKKKSPKTRPTKFKGTPRKSRKPKSKR</sequence>
<evidence type="ECO:0000256" key="5">
    <source>
        <dbReference type="ARBA" id="ARBA00023029"/>
    </source>
</evidence>
<dbReference type="Gene3D" id="3.90.199.10">
    <property type="entry name" value="Topoisomerase II, domain 5"/>
    <property type="match status" value="1"/>
</dbReference>
<dbReference type="Gene3D" id="3.30.1360.40">
    <property type="match status" value="1"/>
</dbReference>
<keyword evidence="5 9" id="KW-0799">Topoisomerase</keyword>
<dbReference type="InterPro" id="IPR013757">
    <property type="entry name" value="Topo_IIA_A_a_sf"/>
</dbReference>
<dbReference type="AlphaFoldDB" id="A0A2M8EHM0"/>
<dbReference type="InterPro" id="IPR050220">
    <property type="entry name" value="Type_II_DNA_Topoisomerases"/>
</dbReference>
<protein>
    <recommendedName>
        <fullName evidence="9">DNA gyrase subunit A</fullName>
        <ecNumber evidence="9">5.6.2.2</ecNumber>
    </recommendedName>
</protein>
<name>A0A2M8EHM0_UNCKA</name>
<feature type="short sequence motif" description="GyrA-box" evidence="9">
    <location>
        <begin position="546"/>
        <end position="552"/>
    </location>
</feature>
<proteinExistence type="inferred from homology"/>
<dbReference type="EC" id="5.6.2.2" evidence="9"/>
<comment type="catalytic activity">
    <reaction evidence="1 9 10">
        <text>ATP-dependent breakage, passage and rejoining of double-stranded DNA.</text>
        <dbReference type="EC" id="5.6.2.2"/>
    </reaction>
</comment>
<dbReference type="Gene3D" id="2.120.10.90">
    <property type="entry name" value="DNA gyrase/topoisomerase IV, subunit A, C-terminal"/>
    <property type="match status" value="1"/>
</dbReference>
<keyword evidence="9" id="KW-0963">Cytoplasm</keyword>
<comment type="miscellaneous">
    <text evidence="9">Few gyrases are as efficient as E.coli at forming negative supercoils. Not all organisms have 2 type II topoisomerases; in organisms with a single type II topoisomerase this enzyme also has to decatenate newly replicated chromosomes.</text>
</comment>
<keyword evidence="7 9" id="KW-0413">Isomerase</keyword>
<evidence type="ECO:0000256" key="9">
    <source>
        <dbReference type="HAMAP-Rule" id="MF_01897"/>
    </source>
</evidence>
<keyword evidence="4 9" id="KW-0067">ATP-binding</keyword>
<dbReference type="GO" id="GO:0006261">
    <property type="term" value="P:DNA-templated DNA replication"/>
    <property type="evidence" value="ECO:0007669"/>
    <property type="project" value="UniProtKB-UniRule"/>
</dbReference>
<feature type="compositionally biased region" description="Basic and acidic residues" evidence="12">
    <location>
        <begin position="836"/>
        <end position="858"/>
    </location>
</feature>
<dbReference type="GO" id="GO:0003677">
    <property type="term" value="F:DNA binding"/>
    <property type="evidence" value="ECO:0007669"/>
    <property type="project" value="UniProtKB-UniRule"/>
</dbReference>
<dbReference type="GO" id="GO:0034335">
    <property type="term" value="F:DNA negative supercoiling activity"/>
    <property type="evidence" value="ECO:0007669"/>
    <property type="project" value="UniProtKB-ARBA"/>
</dbReference>
<dbReference type="Proteomes" id="UP000228781">
    <property type="component" value="Unassembled WGS sequence"/>
</dbReference>
<dbReference type="NCBIfam" id="NF004043">
    <property type="entry name" value="PRK05560.1"/>
    <property type="match status" value="1"/>
</dbReference>
<dbReference type="GO" id="GO:0005737">
    <property type="term" value="C:cytoplasm"/>
    <property type="evidence" value="ECO:0007669"/>
    <property type="project" value="UniProtKB-SubCell"/>
</dbReference>
<dbReference type="PANTHER" id="PTHR43493:SF5">
    <property type="entry name" value="DNA GYRASE SUBUNIT A, CHLOROPLASTIC_MITOCHONDRIAL"/>
    <property type="match status" value="1"/>
</dbReference>
<feature type="region of interest" description="Disordered" evidence="12">
    <location>
        <begin position="835"/>
        <end position="930"/>
    </location>
</feature>
<dbReference type="NCBIfam" id="TIGR01063">
    <property type="entry name" value="gyrA"/>
    <property type="match status" value="1"/>
</dbReference>
<evidence type="ECO:0000256" key="10">
    <source>
        <dbReference type="PROSITE-ProRule" id="PRU01384"/>
    </source>
</evidence>
<dbReference type="GO" id="GO:0006265">
    <property type="term" value="P:DNA topological change"/>
    <property type="evidence" value="ECO:0007669"/>
    <property type="project" value="UniProtKB-UniRule"/>
</dbReference>
<dbReference type="SMART" id="SM00434">
    <property type="entry name" value="TOP4c"/>
    <property type="match status" value="1"/>
</dbReference>
<dbReference type="SUPFAM" id="SSF101904">
    <property type="entry name" value="GyrA/ParC C-terminal domain-like"/>
    <property type="match status" value="1"/>
</dbReference>
<dbReference type="GO" id="GO:0005694">
    <property type="term" value="C:chromosome"/>
    <property type="evidence" value="ECO:0007669"/>
    <property type="project" value="InterPro"/>
</dbReference>
<dbReference type="GO" id="GO:0005524">
    <property type="term" value="F:ATP binding"/>
    <property type="evidence" value="ECO:0007669"/>
    <property type="project" value="UniProtKB-UniRule"/>
</dbReference>
<keyword evidence="6 9" id="KW-0238">DNA-binding</keyword>
<evidence type="ECO:0000259" key="13">
    <source>
        <dbReference type="PROSITE" id="PS52040"/>
    </source>
</evidence>
<dbReference type="EMBL" id="PFSK01000050">
    <property type="protein sequence ID" value="PJC21729.1"/>
    <property type="molecule type" value="Genomic_DNA"/>
</dbReference>
<dbReference type="InterPro" id="IPR006691">
    <property type="entry name" value="GyrA/parC_rep"/>
</dbReference>
<comment type="subunit">
    <text evidence="8">Heterotetramer composed of ParC and ParE.</text>
</comment>
<keyword evidence="11" id="KW-0175">Coiled coil</keyword>
<comment type="function">
    <text evidence="9">A type II topoisomerase that negatively supercoils closed circular double-stranded (ds) DNA in an ATP-dependent manner to modulate DNA topology and maintain chromosomes in an underwound state. Negative supercoiling favors strand separation, and DNA replication, transcription, recombination and repair, all of which involve strand separation. Also able to catalyze the interconversion of other topological isomers of dsDNA rings, including catenanes and knotted rings. Type II topoisomerases break and join 2 DNA strands simultaneously in an ATP-dependent manner.</text>
</comment>
<dbReference type="InterPro" id="IPR013758">
    <property type="entry name" value="Topo_IIA_A/C_ab"/>
</dbReference>
<dbReference type="InterPro" id="IPR035516">
    <property type="entry name" value="Gyrase/topoIV_suA_C"/>
</dbReference>
<dbReference type="Pfam" id="PF03989">
    <property type="entry name" value="DNA_gyraseA_C"/>
    <property type="match status" value="6"/>
</dbReference>